<comment type="cofactor">
    <cofactor evidence="1 8">
        <name>Zn(2+)</name>
        <dbReference type="ChEBI" id="CHEBI:29105"/>
    </cofactor>
</comment>
<dbReference type="InterPro" id="IPR011249">
    <property type="entry name" value="Metalloenz_LuxS/M16"/>
</dbReference>
<dbReference type="GO" id="GO:0006508">
    <property type="term" value="P:proteolysis"/>
    <property type="evidence" value="ECO:0007669"/>
    <property type="project" value="UniProtKB-KW"/>
</dbReference>
<evidence type="ECO:0000256" key="5">
    <source>
        <dbReference type="ARBA" id="ARBA00022801"/>
    </source>
</evidence>
<evidence type="ECO:0000256" key="6">
    <source>
        <dbReference type="ARBA" id="ARBA00022833"/>
    </source>
</evidence>
<sequence>MIVLENGVRVFLRPSMKRDVYLGISNFGFGRDVGAVLGLAHLLEHVLISFDHRFFLANASTSRNYMSFWCKSRRNRPADAVRELASWFFDGGGLRTNFENVDIRAYAKELENEYYFRNEVLHCFDVLTFLGGGDLYNGGRFADLVTTPDLPARMRERMLSISGPSVVVFLRQSDAATVALLNATFGQLPRTPEVIFPRAVACEGGKAVMMATPFYSILARVHASLDNALAVLALRELYHLFDYETVGEDLFVVLSFVDESDYDGLLRGIKDLPIAATPDTRICFDAEDYAMNAYLNFPWMAHDILDYENYFVENAERLVAGLKRDVLHAISERDCVVLYPGFTSSIFNAKDAQRHRLVMIDLPPESPGDKMRRRSHNDGAPARLMRKTRTPGNVLVRFGDADLLNFVTLALSMHADARLFHTFEGIRLQHRLAAEDMDAIMDSDAFMKFSKSRPAVAYQYMFLDFFASERSIEDIVENRAAARRAAGAPHLVFGRNTRYDVVACSSFVCGVLKGRALRADHINALMWRMKKLGVIYSMDHTPLKSAHTFYVFAFSLSQEEAFRCIARCPHVTSYCLVVARRGVADDFSGVSKKVVLRMGARPR</sequence>
<evidence type="ECO:0000256" key="3">
    <source>
        <dbReference type="ARBA" id="ARBA00022670"/>
    </source>
</evidence>
<keyword evidence="4 8" id="KW-0479">Metal-binding</keyword>
<dbReference type="GO" id="GO:0019058">
    <property type="term" value="P:viral life cycle"/>
    <property type="evidence" value="ECO:0007669"/>
    <property type="project" value="UniProtKB-UniRule"/>
</dbReference>
<dbReference type="Gene3D" id="3.30.830.10">
    <property type="entry name" value="Metalloenzyme, LuxS/M16 peptidase-like"/>
    <property type="match status" value="1"/>
</dbReference>
<dbReference type="EMBL" id="KF234407">
    <property type="protein sequence ID" value="AHZ33734.1"/>
    <property type="molecule type" value="Genomic_DNA"/>
</dbReference>
<evidence type="ECO:0000256" key="4">
    <source>
        <dbReference type="ARBA" id="ARBA00022723"/>
    </source>
</evidence>
<keyword evidence="3 8" id="KW-0645">Protease</keyword>
<protein>
    <recommendedName>
        <fullName evidence="8">Metalloendopeptidase</fullName>
        <ecNumber evidence="8">3.4.24.-</ecNumber>
    </recommendedName>
</protein>
<organismHost>
    <name type="scientific">Ovis aries</name>
    <name type="common">Sheep</name>
    <dbReference type="NCBI Taxonomy" id="9940"/>
</organismHost>
<dbReference type="GO" id="GO:0008270">
    <property type="term" value="F:zinc ion binding"/>
    <property type="evidence" value="ECO:0007669"/>
    <property type="project" value="UniProtKB-UniRule"/>
</dbReference>
<keyword evidence="5 8" id="KW-0378">Hydrolase</keyword>
<accession>A0A0F6N326</accession>
<comment type="similarity">
    <text evidence="2 8">Belongs to the peptidase M44 family.</text>
</comment>
<dbReference type="PIRSF" id="PIRSF015679">
    <property type="entry name" value="Peptidase_M44"/>
    <property type="match status" value="1"/>
</dbReference>
<organismHost>
    <name type="scientific">Homo sapiens</name>
    <name type="common">Human</name>
    <dbReference type="NCBI Taxonomy" id="9606"/>
</organismHost>
<keyword evidence="7 8" id="KW-0482">Metalloprotease</keyword>
<evidence type="ECO:0000313" key="10">
    <source>
        <dbReference type="Proteomes" id="UP000150883"/>
    </source>
</evidence>
<dbReference type="Pfam" id="PF03410">
    <property type="entry name" value="Peptidase_M44"/>
    <property type="match status" value="1"/>
</dbReference>
<dbReference type="GO" id="GO:0004222">
    <property type="term" value="F:metalloendopeptidase activity"/>
    <property type="evidence" value="ECO:0007669"/>
    <property type="project" value="UniProtKB-UniRule"/>
</dbReference>
<dbReference type="InterPro" id="IPR005072">
    <property type="entry name" value="Peptidase_M44"/>
</dbReference>
<keyword evidence="6 8" id="KW-0862">Zinc</keyword>
<evidence type="ECO:0000256" key="2">
    <source>
        <dbReference type="ARBA" id="ARBA00007580"/>
    </source>
</evidence>
<dbReference type="SUPFAM" id="SSF63411">
    <property type="entry name" value="LuxS/MPP-like metallohydrolase"/>
    <property type="match status" value="1"/>
</dbReference>
<name>A0A0F6N326_ORFV</name>
<proteinExistence type="inferred from homology"/>
<organismHost>
    <name type="scientific">Capra hircus</name>
    <name type="common">Goat</name>
    <dbReference type="NCBI Taxonomy" id="9925"/>
</organismHost>
<reference evidence="9 10" key="1">
    <citation type="submission" date="2013-06" db="EMBL/GenBank/DDBJ databases">
        <title>Complete genome of orf virus NA1/11 and comparative genomic with other parapoxvirus.</title>
        <authorList>
            <person name="Li W."/>
            <person name="Hao W."/>
            <person name="Ning Z."/>
            <person name="Chi X."/>
            <person name="Tong C."/>
            <person name="Gao F."/>
            <person name="Song D."/>
            <person name="Li M."/>
            <person name="Luo S."/>
        </authorList>
    </citation>
    <scope>NUCLEOTIDE SEQUENCE [LARGE SCALE GENOMIC DNA]</scope>
    <source>
        <strain evidence="9">NA1/11</strain>
    </source>
</reference>
<evidence type="ECO:0000313" key="9">
    <source>
        <dbReference type="EMBL" id="AHZ33734.1"/>
    </source>
</evidence>
<evidence type="ECO:0000256" key="8">
    <source>
        <dbReference type="PIRNR" id="PIRNR015679"/>
    </source>
</evidence>
<organism evidence="9 10">
    <name type="scientific">Orf virus</name>
    <name type="common">ORFV</name>
    <dbReference type="NCBI Taxonomy" id="10258"/>
    <lineage>
        <taxon>Viruses</taxon>
        <taxon>Varidnaviria</taxon>
        <taxon>Bamfordvirae</taxon>
        <taxon>Nucleocytoviricota</taxon>
        <taxon>Pokkesviricetes</taxon>
        <taxon>Chitovirales</taxon>
        <taxon>Poxviridae</taxon>
        <taxon>Chordopoxvirinae</taxon>
        <taxon>Parapoxvirus</taxon>
        <taxon>Parapoxvirus orf</taxon>
    </lineage>
</organism>
<evidence type="ECO:0000256" key="7">
    <source>
        <dbReference type="ARBA" id="ARBA00023049"/>
    </source>
</evidence>
<dbReference type="EC" id="3.4.24.-" evidence="8"/>
<evidence type="ECO:0000256" key="1">
    <source>
        <dbReference type="ARBA" id="ARBA00001947"/>
    </source>
</evidence>
<dbReference type="Proteomes" id="UP000150883">
    <property type="component" value="Segment"/>
</dbReference>